<dbReference type="PROSITE" id="PS00108">
    <property type="entry name" value="PROTEIN_KINASE_ST"/>
    <property type="match status" value="1"/>
</dbReference>
<keyword evidence="9" id="KW-0812">Transmembrane</keyword>
<proteinExistence type="predicted"/>
<name>A0AAD5CPJ9_AMBAR</name>
<dbReference type="EMBL" id="JAMZMK010007154">
    <property type="protein sequence ID" value="KAI7745733.1"/>
    <property type="molecule type" value="Genomic_DNA"/>
</dbReference>
<dbReference type="Gene3D" id="3.30.200.20">
    <property type="entry name" value="Phosphorylase Kinase, domain 1"/>
    <property type="match status" value="2"/>
</dbReference>
<dbReference type="FunFam" id="1.10.510.10:FF:001023">
    <property type="entry name" value="Os07g0541700 protein"/>
    <property type="match status" value="1"/>
</dbReference>
<evidence type="ECO:0000313" key="12">
    <source>
        <dbReference type="Proteomes" id="UP001206925"/>
    </source>
</evidence>
<accession>A0AAD5CPJ9</accession>
<evidence type="ECO:0000256" key="6">
    <source>
        <dbReference type="ARBA" id="ARBA00022840"/>
    </source>
</evidence>
<keyword evidence="9" id="KW-0472">Membrane</keyword>
<evidence type="ECO:0000256" key="4">
    <source>
        <dbReference type="ARBA" id="ARBA00022741"/>
    </source>
</evidence>
<keyword evidence="12" id="KW-1185">Reference proteome</keyword>
<evidence type="ECO:0000256" key="9">
    <source>
        <dbReference type="SAM" id="Phobius"/>
    </source>
</evidence>
<keyword evidence="9" id="KW-1133">Transmembrane helix</keyword>
<dbReference type="Gene3D" id="1.10.510.10">
    <property type="entry name" value="Transferase(Phosphotransferase) domain 1"/>
    <property type="match status" value="1"/>
</dbReference>
<evidence type="ECO:0000256" key="1">
    <source>
        <dbReference type="ARBA" id="ARBA00012513"/>
    </source>
</evidence>
<dbReference type="InterPro" id="IPR052059">
    <property type="entry name" value="CR_Ser/Thr_kinase"/>
</dbReference>
<dbReference type="PANTHER" id="PTHR47973">
    <property type="entry name" value="CYSTEINE-RICH RECEPTOR-LIKE PROTEIN KINASE 3"/>
    <property type="match status" value="1"/>
</dbReference>
<dbReference type="Proteomes" id="UP001206925">
    <property type="component" value="Unassembled WGS sequence"/>
</dbReference>
<evidence type="ECO:0000256" key="8">
    <source>
        <dbReference type="ARBA" id="ARBA00048679"/>
    </source>
</evidence>
<dbReference type="PROSITE" id="PS50011">
    <property type="entry name" value="PROTEIN_KINASE_DOM"/>
    <property type="match status" value="1"/>
</dbReference>
<keyword evidence="6" id="KW-0067">ATP-binding</keyword>
<keyword evidence="3" id="KW-0808">Transferase</keyword>
<sequence>MTVASYSCRIRRLSGGGDWRPELKWTGCCWCRVITGEDDQLRSSSLPLTDKLSLSLYGDKDGQMVGLEDFRPSVSNAPPSTKKNMKNKTSLIVGILVPIAVFLGIDAKPYTFSYGDLRDVTDDFSPANKLGEGGFGYVYKGKAQFIAEIATISVVQHRNLVKLFGCCIEGDKRLLVYEYLENKSLDQALFGDIRLSLSWAARSEISLGLALGLAYLHEESQIRIIHRDVKGSNVLLDGDLNPKISDFGLAKLYDDKKTHLSTHVAGTIGYLAPEYALRGHLTEK</sequence>
<keyword evidence="2" id="KW-0723">Serine/threonine-protein kinase</keyword>
<keyword evidence="4" id="KW-0547">Nucleotide-binding</keyword>
<protein>
    <recommendedName>
        <fullName evidence="1">non-specific serine/threonine protein kinase</fullName>
        <ecNumber evidence="1">2.7.11.1</ecNumber>
    </recommendedName>
</protein>
<dbReference type="SUPFAM" id="SSF56112">
    <property type="entry name" value="Protein kinase-like (PK-like)"/>
    <property type="match status" value="1"/>
</dbReference>
<dbReference type="InterPro" id="IPR000719">
    <property type="entry name" value="Prot_kinase_dom"/>
</dbReference>
<reference evidence="11" key="1">
    <citation type="submission" date="2022-06" db="EMBL/GenBank/DDBJ databases">
        <title>Uncovering the hologenomic basis of an extraordinary plant invasion.</title>
        <authorList>
            <person name="Bieker V.C."/>
            <person name="Martin M.D."/>
            <person name="Gilbert T."/>
            <person name="Hodgins K."/>
            <person name="Battlay P."/>
            <person name="Petersen B."/>
            <person name="Wilson J."/>
        </authorList>
    </citation>
    <scope>NUCLEOTIDE SEQUENCE</scope>
    <source>
        <strain evidence="11">AA19_3_7</strain>
        <tissue evidence="11">Leaf</tissue>
    </source>
</reference>
<comment type="catalytic activity">
    <reaction evidence="7">
        <text>L-threonyl-[protein] + ATP = O-phospho-L-threonyl-[protein] + ADP + H(+)</text>
        <dbReference type="Rhea" id="RHEA:46608"/>
        <dbReference type="Rhea" id="RHEA-COMP:11060"/>
        <dbReference type="Rhea" id="RHEA-COMP:11605"/>
        <dbReference type="ChEBI" id="CHEBI:15378"/>
        <dbReference type="ChEBI" id="CHEBI:30013"/>
        <dbReference type="ChEBI" id="CHEBI:30616"/>
        <dbReference type="ChEBI" id="CHEBI:61977"/>
        <dbReference type="ChEBI" id="CHEBI:456216"/>
        <dbReference type="EC" id="2.7.11.1"/>
    </reaction>
</comment>
<evidence type="ECO:0000256" key="3">
    <source>
        <dbReference type="ARBA" id="ARBA00022679"/>
    </source>
</evidence>
<dbReference type="AlphaFoldDB" id="A0AAD5CPJ9"/>
<dbReference type="InterPro" id="IPR008271">
    <property type="entry name" value="Ser/Thr_kinase_AS"/>
</dbReference>
<feature type="transmembrane region" description="Helical" evidence="9">
    <location>
        <begin position="89"/>
        <end position="105"/>
    </location>
</feature>
<gene>
    <name evidence="11" type="ORF">M8C21_022210</name>
</gene>
<feature type="domain" description="Protein kinase" evidence="10">
    <location>
        <begin position="124"/>
        <end position="284"/>
    </location>
</feature>
<evidence type="ECO:0000256" key="2">
    <source>
        <dbReference type="ARBA" id="ARBA00022527"/>
    </source>
</evidence>
<organism evidence="11 12">
    <name type="scientific">Ambrosia artemisiifolia</name>
    <name type="common">Common ragweed</name>
    <dbReference type="NCBI Taxonomy" id="4212"/>
    <lineage>
        <taxon>Eukaryota</taxon>
        <taxon>Viridiplantae</taxon>
        <taxon>Streptophyta</taxon>
        <taxon>Embryophyta</taxon>
        <taxon>Tracheophyta</taxon>
        <taxon>Spermatophyta</taxon>
        <taxon>Magnoliopsida</taxon>
        <taxon>eudicotyledons</taxon>
        <taxon>Gunneridae</taxon>
        <taxon>Pentapetalae</taxon>
        <taxon>asterids</taxon>
        <taxon>campanulids</taxon>
        <taxon>Asterales</taxon>
        <taxon>Asteraceae</taxon>
        <taxon>Asteroideae</taxon>
        <taxon>Heliantheae alliance</taxon>
        <taxon>Heliantheae</taxon>
        <taxon>Ambrosia</taxon>
    </lineage>
</organism>
<evidence type="ECO:0000259" key="10">
    <source>
        <dbReference type="PROSITE" id="PS50011"/>
    </source>
</evidence>
<dbReference type="GO" id="GO:0005524">
    <property type="term" value="F:ATP binding"/>
    <property type="evidence" value="ECO:0007669"/>
    <property type="project" value="UniProtKB-KW"/>
</dbReference>
<keyword evidence="5" id="KW-0418">Kinase</keyword>
<comment type="caution">
    <text evidence="11">The sequence shown here is derived from an EMBL/GenBank/DDBJ whole genome shotgun (WGS) entry which is preliminary data.</text>
</comment>
<evidence type="ECO:0000256" key="5">
    <source>
        <dbReference type="ARBA" id="ARBA00022777"/>
    </source>
</evidence>
<dbReference type="Pfam" id="PF00069">
    <property type="entry name" value="Pkinase"/>
    <property type="match status" value="1"/>
</dbReference>
<evidence type="ECO:0000313" key="11">
    <source>
        <dbReference type="EMBL" id="KAI7745733.1"/>
    </source>
</evidence>
<dbReference type="SMART" id="SM00220">
    <property type="entry name" value="S_TKc"/>
    <property type="match status" value="1"/>
</dbReference>
<comment type="catalytic activity">
    <reaction evidence="8">
        <text>L-seryl-[protein] + ATP = O-phospho-L-seryl-[protein] + ADP + H(+)</text>
        <dbReference type="Rhea" id="RHEA:17989"/>
        <dbReference type="Rhea" id="RHEA-COMP:9863"/>
        <dbReference type="Rhea" id="RHEA-COMP:11604"/>
        <dbReference type="ChEBI" id="CHEBI:15378"/>
        <dbReference type="ChEBI" id="CHEBI:29999"/>
        <dbReference type="ChEBI" id="CHEBI:30616"/>
        <dbReference type="ChEBI" id="CHEBI:83421"/>
        <dbReference type="ChEBI" id="CHEBI:456216"/>
        <dbReference type="EC" id="2.7.11.1"/>
    </reaction>
</comment>
<dbReference type="InterPro" id="IPR011009">
    <property type="entry name" value="Kinase-like_dom_sf"/>
</dbReference>
<evidence type="ECO:0000256" key="7">
    <source>
        <dbReference type="ARBA" id="ARBA00047899"/>
    </source>
</evidence>
<dbReference type="GO" id="GO:0004674">
    <property type="term" value="F:protein serine/threonine kinase activity"/>
    <property type="evidence" value="ECO:0007669"/>
    <property type="project" value="UniProtKB-KW"/>
</dbReference>
<dbReference type="EC" id="2.7.11.1" evidence="1"/>